<name>A0ABQ6MZH1_9STRA</name>
<dbReference type="CDD" id="cd02440">
    <property type="entry name" value="AdoMet_MTases"/>
    <property type="match status" value="1"/>
</dbReference>
<dbReference type="Pfam" id="PF09320">
    <property type="entry name" value="DUF1977"/>
    <property type="match status" value="1"/>
</dbReference>
<organism evidence="4 5">
    <name type="scientific">Tetraparma gracilis</name>
    <dbReference type="NCBI Taxonomy" id="2962635"/>
    <lineage>
        <taxon>Eukaryota</taxon>
        <taxon>Sar</taxon>
        <taxon>Stramenopiles</taxon>
        <taxon>Ochrophyta</taxon>
        <taxon>Bolidophyceae</taxon>
        <taxon>Parmales</taxon>
        <taxon>Triparmaceae</taxon>
        <taxon>Tetraparma</taxon>
    </lineage>
</organism>
<proteinExistence type="predicted"/>
<accession>A0ABQ6MZH1</accession>
<comment type="caution">
    <text evidence="4">The sequence shown here is derived from an EMBL/GenBank/DDBJ whole genome shotgun (WGS) entry which is preliminary data.</text>
</comment>
<dbReference type="Proteomes" id="UP001165060">
    <property type="component" value="Unassembled WGS sequence"/>
</dbReference>
<dbReference type="InterPro" id="IPR013216">
    <property type="entry name" value="Methyltransf_11"/>
</dbReference>
<evidence type="ECO:0000313" key="4">
    <source>
        <dbReference type="EMBL" id="GMI36051.1"/>
    </source>
</evidence>
<evidence type="ECO:0000313" key="5">
    <source>
        <dbReference type="Proteomes" id="UP001165060"/>
    </source>
</evidence>
<dbReference type="SUPFAM" id="SSF53335">
    <property type="entry name" value="S-adenosyl-L-methionine-dependent methyltransferases"/>
    <property type="match status" value="1"/>
</dbReference>
<evidence type="ECO:0000259" key="2">
    <source>
        <dbReference type="Pfam" id="PF08241"/>
    </source>
</evidence>
<sequence length="422" mass="46382">MPTSDGHDHAHKHDHNVPTGDELENIPVPELAPYRFVPPSASVFVLIAAVWGALLLPGSAPDLSSALLPGLNLSGLLVSNMRSPGSGLFGLLASKLMADVNPPTIRSAVELLDPADSDTWLEIGAATGTGLAALYEVASPEQVFAVEISPRFSQSLLSPPEGLSAEARARWNPLISTGDARSLPLLSDSVTKVLAVNVVYFLDPLPLYLSELHRVLRPGGRALFACKFRFVEGKPPPFVNTDLGGVLAAVKAHGGFAVTTTEVDLGDPKHSYTAVQLKKRPPTKNLQERLEAVKRKKEEKLKEELGRVSFERSDRNTHKMETRTTSPKVVRGLTYYADDGAYKDAMNFGSPLLLLELEKEVTRAHSDFLLAECGKERERKRELQRVAQAFNGSEEQRERYRGRAERFVLARCEEFTDLFPRQ</sequence>
<gene>
    <name evidence="4" type="ORF">TeGR_g10537</name>
</gene>
<dbReference type="EMBL" id="BRYB01000717">
    <property type="protein sequence ID" value="GMI36051.1"/>
    <property type="molecule type" value="Genomic_DNA"/>
</dbReference>
<protein>
    <recommendedName>
        <fullName evidence="6">Methyltransferase type 11 domain-containing protein</fullName>
    </recommendedName>
</protein>
<dbReference type="InterPro" id="IPR029063">
    <property type="entry name" value="SAM-dependent_MTases_sf"/>
</dbReference>
<evidence type="ECO:0000259" key="3">
    <source>
        <dbReference type="Pfam" id="PF09320"/>
    </source>
</evidence>
<feature type="domain" description="Methyltransferase type 11" evidence="2">
    <location>
        <begin position="121"/>
        <end position="224"/>
    </location>
</feature>
<feature type="domain" description="DUF1977" evidence="3">
    <location>
        <begin position="307"/>
        <end position="414"/>
    </location>
</feature>
<reference evidence="4 5" key="1">
    <citation type="journal article" date="2023" name="Commun. Biol.">
        <title>Genome analysis of Parmales, the sister group of diatoms, reveals the evolutionary specialization of diatoms from phago-mixotrophs to photoautotrophs.</title>
        <authorList>
            <person name="Ban H."/>
            <person name="Sato S."/>
            <person name="Yoshikawa S."/>
            <person name="Yamada K."/>
            <person name="Nakamura Y."/>
            <person name="Ichinomiya M."/>
            <person name="Sato N."/>
            <person name="Blanc-Mathieu R."/>
            <person name="Endo H."/>
            <person name="Kuwata A."/>
            <person name="Ogata H."/>
        </authorList>
    </citation>
    <scope>NUCLEOTIDE SEQUENCE [LARGE SCALE GENOMIC DNA]</scope>
</reference>
<keyword evidence="5" id="KW-1185">Reference proteome</keyword>
<evidence type="ECO:0008006" key="6">
    <source>
        <dbReference type="Google" id="ProtNLM"/>
    </source>
</evidence>
<feature type="region of interest" description="Disordered" evidence="1">
    <location>
        <begin position="1"/>
        <end position="23"/>
    </location>
</feature>
<dbReference type="Gene3D" id="3.40.50.150">
    <property type="entry name" value="Vaccinia Virus protein VP39"/>
    <property type="match status" value="1"/>
</dbReference>
<dbReference type="Pfam" id="PF08241">
    <property type="entry name" value="Methyltransf_11"/>
    <property type="match status" value="1"/>
</dbReference>
<evidence type="ECO:0000256" key="1">
    <source>
        <dbReference type="SAM" id="MobiDB-lite"/>
    </source>
</evidence>
<dbReference type="InterPro" id="IPR015399">
    <property type="entry name" value="DUF1977_DnaJ-like"/>
</dbReference>